<evidence type="ECO:0000256" key="14">
    <source>
        <dbReference type="ARBA" id="ARBA00023136"/>
    </source>
</evidence>
<feature type="compositionally biased region" description="Polar residues" evidence="20">
    <location>
        <begin position="967"/>
        <end position="998"/>
    </location>
</feature>
<evidence type="ECO:0000256" key="15">
    <source>
        <dbReference type="ARBA" id="ARBA00023170"/>
    </source>
</evidence>
<keyword evidence="16" id="KW-0325">Glycoprotein</keyword>
<evidence type="ECO:0000256" key="22">
    <source>
        <dbReference type="SAM" id="SignalP"/>
    </source>
</evidence>
<evidence type="ECO:0000256" key="5">
    <source>
        <dbReference type="ARBA" id="ARBA00022614"/>
    </source>
</evidence>
<comment type="catalytic activity">
    <reaction evidence="17">
        <text>L-threonyl-[protein] + ATP = O-phospho-L-threonyl-[protein] + ADP + H(+)</text>
        <dbReference type="Rhea" id="RHEA:46608"/>
        <dbReference type="Rhea" id="RHEA-COMP:11060"/>
        <dbReference type="Rhea" id="RHEA-COMP:11605"/>
        <dbReference type="ChEBI" id="CHEBI:15378"/>
        <dbReference type="ChEBI" id="CHEBI:30013"/>
        <dbReference type="ChEBI" id="CHEBI:30616"/>
        <dbReference type="ChEBI" id="CHEBI:61977"/>
        <dbReference type="ChEBI" id="CHEBI:456216"/>
        <dbReference type="EC" id="2.7.11.1"/>
    </reaction>
</comment>
<dbReference type="EC" id="2.7.11.1" evidence="2"/>
<dbReference type="InterPro" id="IPR055414">
    <property type="entry name" value="LRR_R13L4/SHOC2-like"/>
</dbReference>
<dbReference type="InterPro" id="IPR000719">
    <property type="entry name" value="Prot_kinase_dom"/>
</dbReference>
<dbReference type="InterPro" id="IPR008271">
    <property type="entry name" value="Ser/Thr_kinase_AS"/>
</dbReference>
<dbReference type="PANTHER" id="PTHR48006">
    <property type="entry name" value="LEUCINE-RICH REPEAT-CONTAINING PROTEIN DDB_G0281931-RELATED"/>
    <property type="match status" value="1"/>
</dbReference>
<dbReference type="Proteomes" id="UP000594261">
    <property type="component" value="Chromosome 5"/>
</dbReference>
<dbReference type="GeneID" id="115989425"/>
<keyword evidence="11" id="KW-0418">Kinase</keyword>
<dbReference type="Pfam" id="PF11721">
    <property type="entry name" value="Malectin"/>
    <property type="match status" value="1"/>
</dbReference>
<feature type="region of interest" description="Disordered" evidence="20">
    <location>
        <begin position="960"/>
        <end position="998"/>
    </location>
</feature>
<evidence type="ECO:0000256" key="13">
    <source>
        <dbReference type="ARBA" id="ARBA00022989"/>
    </source>
</evidence>
<evidence type="ECO:0000259" key="23">
    <source>
        <dbReference type="PROSITE" id="PS50011"/>
    </source>
</evidence>
<keyword evidence="14 21" id="KW-0472">Membrane</keyword>
<keyword evidence="9" id="KW-0677">Repeat</keyword>
<dbReference type="Pfam" id="PF00069">
    <property type="entry name" value="Pkinase"/>
    <property type="match status" value="1"/>
</dbReference>
<name>A0A7N2R519_QUELO</name>
<reference evidence="24" key="2">
    <citation type="submission" date="2021-01" db="UniProtKB">
        <authorList>
            <consortium name="EnsemblPlants"/>
        </authorList>
    </citation>
    <scope>IDENTIFICATION</scope>
</reference>
<dbReference type="FunFam" id="1.10.510.10:FF:000044">
    <property type="entry name" value="Putative LRR receptor-like serine/threonine-protein kinase"/>
    <property type="match status" value="1"/>
</dbReference>
<dbReference type="Pfam" id="PF23598">
    <property type="entry name" value="LRR_14"/>
    <property type="match status" value="1"/>
</dbReference>
<dbReference type="InterPro" id="IPR011009">
    <property type="entry name" value="Kinase-like_dom_sf"/>
</dbReference>
<evidence type="ECO:0000256" key="19">
    <source>
        <dbReference type="PROSITE-ProRule" id="PRU10141"/>
    </source>
</evidence>
<keyword evidence="8 22" id="KW-0732">Signal</keyword>
<sequence length="998" mass="111274">MARLVLPYISFIVFLLLMCMATQPGTGTIHSDEVKALGEIAEQLGKKDWNINVEQCKNDLSWLTPKLDWKPPYNNSLFCDCSYPDSVCHVVALVLKGQDLDGKLPRSLVKLHYLTYLNLNRNFLSGNIPHEWASTKLEFLTLSVNNLSGPIPGFLGNITALRYMSIENNLFSGMVPLELGKLVSLENLILSANNLSGELPFALTKLTKLTELRISSNNFTGRIPDFFRSWKQLEKLEIQASGFEGPIPSNISILSNLTELRISDLVGGGSKFPNLSSMKGMERLMLKSCNISGPITESISDMTQLQTLDLSFNRLDGKIPDFHGLSRLKYLFLTSNLLTGPIPEWIKDKDNTHPVDLSYNNLSERSAPSCRDNLNLFKSFSGMDNLSLSECLKDSPCSKDYYEVHINCGGKAKTVGNIKYEADYHPAGPASFVWKENWGFSSSGRFWDLNTTGNDYVANNVSILKMNESELYTSARLSPLSITYYARCLANGPYKLKLHFAEIVIRDNRSFYSLGRRIFDIYVQEKLVLEDFDIENAAPGVDKAVVKEYKANVTNNVLMIRFFWAGKGTTDAPKRGNYGPLISAISVENDFSLPNDGKMKIVVGAVVVVLLLIFMILGILWWKGCLGGRKSRENELKGLDLQTGFFTYRQIKAATDNFNAANKLGEGGFGSVYKGILSDGTVIAVKQLSSKSRQGSREFVNEIGMISGLQHPNLVRLYGCCIEGKQLLLVYEYMENNSLAHVLFGPANGWLKLDWPARQKICAGIAKGLAFLHEESTLKIVHRDIKSTNVLLDRDLNPKISDFGLAKLDEEENTHISTRIAGTIGYMAPEYALWGHLTYKADVYSFGVVALEIIAGKNNMKYRPNQNFVCLLDWAIVLQQRGDLMELVDPELGSDFSKEEALRMIKVALLCTNPSPVLRPVMTAVVNMLEGRIVIDELTRGPSIYGNEWGFEALRDQYGESSRPKSMESQSLTQSSNATWIGSSSTSAHNIYSTNQNE</sequence>
<dbReference type="OrthoDB" id="1938112at2759"/>
<keyword evidence="25" id="KW-1185">Reference proteome</keyword>
<evidence type="ECO:0000256" key="20">
    <source>
        <dbReference type="SAM" id="MobiDB-lite"/>
    </source>
</evidence>
<proteinExistence type="predicted"/>
<evidence type="ECO:0000256" key="21">
    <source>
        <dbReference type="SAM" id="Phobius"/>
    </source>
</evidence>
<dbReference type="SUPFAM" id="SSF56112">
    <property type="entry name" value="Protein kinase-like (PK-like)"/>
    <property type="match status" value="1"/>
</dbReference>
<evidence type="ECO:0000256" key="10">
    <source>
        <dbReference type="ARBA" id="ARBA00022741"/>
    </source>
</evidence>
<dbReference type="InterPro" id="IPR001611">
    <property type="entry name" value="Leu-rich_rpt"/>
</dbReference>
<dbReference type="GO" id="GO:0004674">
    <property type="term" value="F:protein serine/threonine kinase activity"/>
    <property type="evidence" value="ECO:0007669"/>
    <property type="project" value="UniProtKB-KW"/>
</dbReference>
<evidence type="ECO:0000313" key="25">
    <source>
        <dbReference type="Proteomes" id="UP000594261"/>
    </source>
</evidence>
<dbReference type="PANTHER" id="PTHR48006:SF66">
    <property type="entry name" value="PROTEIN KINASE DOMAIN-CONTAINING PROTEIN"/>
    <property type="match status" value="1"/>
</dbReference>
<evidence type="ECO:0000256" key="1">
    <source>
        <dbReference type="ARBA" id="ARBA00004479"/>
    </source>
</evidence>
<evidence type="ECO:0000256" key="9">
    <source>
        <dbReference type="ARBA" id="ARBA00022737"/>
    </source>
</evidence>
<dbReference type="FunFam" id="3.80.10.10:FF:000433">
    <property type="entry name" value="Putative LRR receptor-like serine/threonine-protein kinase isoform A"/>
    <property type="match status" value="1"/>
</dbReference>
<dbReference type="FunFam" id="3.30.200.20:FF:000217">
    <property type="entry name" value="probable LRR receptor-like serine/threonine-protein kinase At1g53430"/>
    <property type="match status" value="1"/>
</dbReference>
<dbReference type="OMA" id="CGGENTV"/>
<dbReference type="InterPro" id="IPR021720">
    <property type="entry name" value="Malectin_dom"/>
</dbReference>
<feature type="chain" id="PRO_5029787095" description="non-specific serine/threonine protein kinase" evidence="22">
    <location>
        <begin position="28"/>
        <end position="998"/>
    </location>
</feature>
<dbReference type="PROSITE" id="PS00107">
    <property type="entry name" value="PROTEIN_KINASE_ATP"/>
    <property type="match status" value="1"/>
</dbReference>
<protein>
    <recommendedName>
        <fullName evidence="2">non-specific serine/threonine protein kinase</fullName>
        <ecNumber evidence="2">2.7.11.1</ecNumber>
    </recommendedName>
</protein>
<evidence type="ECO:0000256" key="6">
    <source>
        <dbReference type="ARBA" id="ARBA00022679"/>
    </source>
</evidence>
<evidence type="ECO:0000256" key="7">
    <source>
        <dbReference type="ARBA" id="ARBA00022692"/>
    </source>
</evidence>
<dbReference type="Gramene" id="QL05p052283:mrna">
    <property type="protein sequence ID" value="QL05p052283:mrna"/>
    <property type="gene ID" value="QL05p052283"/>
</dbReference>
<evidence type="ECO:0000256" key="2">
    <source>
        <dbReference type="ARBA" id="ARBA00012513"/>
    </source>
</evidence>
<feature type="domain" description="Protein kinase" evidence="23">
    <location>
        <begin position="658"/>
        <end position="935"/>
    </location>
</feature>
<dbReference type="InParanoid" id="A0A7N2R519"/>
<dbReference type="Pfam" id="PF00560">
    <property type="entry name" value="LRR_1"/>
    <property type="match status" value="1"/>
</dbReference>
<evidence type="ECO:0000256" key="16">
    <source>
        <dbReference type="ARBA" id="ARBA00023180"/>
    </source>
</evidence>
<dbReference type="Gene3D" id="1.10.510.10">
    <property type="entry name" value="Transferase(Phosphotransferase) domain 1"/>
    <property type="match status" value="1"/>
</dbReference>
<keyword evidence="4" id="KW-0597">Phosphoprotein</keyword>
<keyword evidence="10 19" id="KW-0547">Nucleotide-binding</keyword>
<dbReference type="CDD" id="cd14066">
    <property type="entry name" value="STKc_IRAK"/>
    <property type="match status" value="1"/>
</dbReference>
<dbReference type="PROSITE" id="PS50011">
    <property type="entry name" value="PROTEIN_KINASE_DOM"/>
    <property type="match status" value="1"/>
</dbReference>
<evidence type="ECO:0000256" key="4">
    <source>
        <dbReference type="ARBA" id="ARBA00022553"/>
    </source>
</evidence>
<dbReference type="Gene3D" id="2.60.120.430">
    <property type="entry name" value="Galactose-binding lectin"/>
    <property type="match status" value="1"/>
</dbReference>
<comment type="subcellular location">
    <subcellularLocation>
        <location evidence="1">Membrane</location>
        <topology evidence="1">Single-pass type I membrane protein</topology>
    </subcellularLocation>
</comment>
<dbReference type="Gene3D" id="3.80.10.10">
    <property type="entry name" value="Ribonuclease Inhibitor"/>
    <property type="match status" value="3"/>
</dbReference>
<evidence type="ECO:0000313" key="24">
    <source>
        <dbReference type="EnsemblPlants" id="QL05p052283:mrna"/>
    </source>
</evidence>
<dbReference type="FunFam" id="2.60.120.430:FF:000004">
    <property type="entry name" value="Putative leucine-rich repeat receptor-like serine/threonine-protein kinase"/>
    <property type="match status" value="1"/>
</dbReference>
<organism evidence="24 25">
    <name type="scientific">Quercus lobata</name>
    <name type="common">Valley oak</name>
    <dbReference type="NCBI Taxonomy" id="97700"/>
    <lineage>
        <taxon>Eukaryota</taxon>
        <taxon>Viridiplantae</taxon>
        <taxon>Streptophyta</taxon>
        <taxon>Embryophyta</taxon>
        <taxon>Tracheophyta</taxon>
        <taxon>Spermatophyta</taxon>
        <taxon>Magnoliopsida</taxon>
        <taxon>eudicotyledons</taxon>
        <taxon>Gunneridae</taxon>
        <taxon>Pentapetalae</taxon>
        <taxon>rosids</taxon>
        <taxon>fabids</taxon>
        <taxon>Fagales</taxon>
        <taxon>Fagaceae</taxon>
        <taxon>Quercus</taxon>
    </lineage>
</organism>
<evidence type="ECO:0000256" key="12">
    <source>
        <dbReference type="ARBA" id="ARBA00022840"/>
    </source>
</evidence>
<dbReference type="FunFam" id="3.80.10.10:FF:000041">
    <property type="entry name" value="LRR receptor-like serine/threonine-protein kinase ERECTA"/>
    <property type="match status" value="1"/>
</dbReference>
<keyword evidence="3" id="KW-0723">Serine/threonine-protein kinase</keyword>
<feature type="signal peptide" evidence="22">
    <location>
        <begin position="1"/>
        <end position="27"/>
    </location>
</feature>
<evidence type="ECO:0000256" key="3">
    <source>
        <dbReference type="ARBA" id="ARBA00022527"/>
    </source>
</evidence>
<evidence type="ECO:0000256" key="11">
    <source>
        <dbReference type="ARBA" id="ARBA00022777"/>
    </source>
</evidence>
<dbReference type="PROSITE" id="PS00108">
    <property type="entry name" value="PROTEIN_KINASE_ST"/>
    <property type="match status" value="1"/>
</dbReference>
<evidence type="ECO:0000256" key="8">
    <source>
        <dbReference type="ARBA" id="ARBA00022729"/>
    </source>
</evidence>
<gene>
    <name evidence="24" type="primary">LOC115989425</name>
</gene>
<feature type="transmembrane region" description="Helical" evidence="21">
    <location>
        <begin position="601"/>
        <end position="622"/>
    </location>
</feature>
<keyword evidence="6" id="KW-0808">Transferase</keyword>
<evidence type="ECO:0000256" key="17">
    <source>
        <dbReference type="ARBA" id="ARBA00047899"/>
    </source>
</evidence>
<keyword evidence="7 21" id="KW-0812">Transmembrane</keyword>
<dbReference type="InterPro" id="IPR017441">
    <property type="entry name" value="Protein_kinase_ATP_BS"/>
</dbReference>
<comment type="catalytic activity">
    <reaction evidence="18">
        <text>L-seryl-[protein] + ATP = O-phospho-L-seryl-[protein] + ADP + H(+)</text>
        <dbReference type="Rhea" id="RHEA:17989"/>
        <dbReference type="Rhea" id="RHEA-COMP:9863"/>
        <dbReference type="Rhea" id="RHEA-COMP:11604"/>
        <dbReference type="ChEBI" id="CHEBI:15378"/>
        <dbReference type="ChEBI" id="CHEBI:29999"/>
        <dbReference type="ChEBI" id="CHEBI:30616"/>
        <dbReference type="ChEBI" id="CHEBI:83421"/>
        <dbReference type="ChEBI" id="CHEBI:456216"/>
        <dbReference type="EC" id="2.7.11.1"/>
    </reaction>
</comment>
<dbReference type="InterPro" id="IPR032675">
    <property type="entry name" value="LRR_dom_sf"/>
</dbReference>
<keyword evidence="5" id="KW-0433">Leucine-rich repeat</keyword>
<keyword evidence="15" id="KW-0675">Receptor</keyword>
<dbReference type="FunFam" id="3.80.10.10:FF:000452">
    <property type="entry name" value="Probable LRR receptor-like serine/threonine-protein kinase RFK1"/>
    <property type="match status" value="1"/>
</dbReference>
<dbReference type="AlphaFoldDB" id="A0A7N2R519"/>
<dbReference type="Gene3D" id="3.30.200.20">
    <property type="entry name" value="Phosphorylase Kinase, domain 1"/>
    <property type="match status" value="1"/>
</dbReference>
<keyword evidence="13 21" id="KW-1133">Transmembrane helix</keyword>
<evidence type="ECO:0000256" key="18">
    <source>
        <dbReference type="ARBA" id="ARBA00048679"/>
    </source>
</evidence>
<dbReference type="PROSITE" id="PS51450">
    <property type="entry name" value="LRR"/>
    <property type="match status" value="1"/>
</dbReference>
<dbReference type="RefSeq" id="XP_030968958.1">
    <property type="nucleotide sequence ID" value="XM_031113098.1"/>
</dbReference>
<keyword evidence="12 19" id="KW-0067">ATP-binding</keyword>
<dbReference type="InterPro" id="IPR051824">
    <property type="entry name" value="LRR_Rcpt-Like_S/T_Kinase"/>
</dbReference>
<dbReference type="EnsemblPlants" id="QL05p052283:mrna">
    <property type="protein sequence ID" value="QL05p052283:mrna"/>
    <property type="gene ID" value="QL05p052283"/>
</dbReference>
<feature type="binding site" evidence="19">
    <location>
        <position position="686"/>
    </location>
    <ligand>
        <name>ATP</name>
        <dbReference type="ChEBI" id="CHEBI:30616"/>
    </ligand>
</feature>
<accession>A0A7N2R519</accession>
<reference evidence="24 25" key="1">
    <citation type="journal article" date="2016" name="G3 (Bethesda)">
        <title>First Draft Assembly and Annotation of the Genome of a California Endemic Oak Quercus lobata Nee (Fagaceae).</title>
        <authorList>
            <person name="Sork V.L."/>
            <person name="Fitz-Gibbon S.T."/>
            <person name="Puiu D."/>
            <person name="Crepeau M."/>
            <person name="Gugger P.F."/>
            <person name="Sherman R."/>
            <person name="Stevens K."/>
            <person name="Langley C.H."/>
            <person name="Pellegrini M."/>
            <person name="Salzberg S.L."/>
        </authorList>
    </citation>
    <scope>NUCLEOTIDE SEQUENCE [LARGE SCALE GENOMIC DNA]</scope>
    <source>
        <strain evidence="24 25">cv. SW786</strain>
    </source>
</reference>
<dbReference type="SUPFAM" id="SSF52058">
    <property type="entry name" value="L domain-like"/>
    <property type="match status" value="1"/>
</dbReference>
<dbReference type="SMART" id="SM00220">
    <property type="entry name" value="S_TKc"/>
    <property type="match status" value="1"/>
</dbReference>
<dbReference type="GO" id="GO:0016020">
    <property type="term" value="C:membrane"/>
    <property type="evidence" value="ECO:0007669"/>
    <property type="project" value="UniProtKB-SubCell"/>
</dbReference>
<dbReference type="GO" id="GO:0005524">
    <property type="term" value="F:ATP binding"/>
    <property type="evidence" value="ECO:0007669"/>
    <property type="project" value="UniProtKB-UniRule"/>
</dbReference>
<dbReference type="KEGG" id="qlo:115989425"/>
<dbReference type="EMBL" id="LRBV02000005">
    <property type="status" value="NOT_ANNOTATED_CDS"/>
    <property type="molecule type" value="Genomic_DNA"/>
</dbReference>